<organism evidence="3 4">
    <name type="scientific">Rickenella mellea</name>
    <dbReference type="NCBI Taxonomy" id="50990"/>
    <lineage>
        <taxon>Eukaryota</taxon>
        <taxon>Fungi</taxon>
        <taxon>Dikarya</taxon>
        <taxon>Basidiomycota</taxon>
        <taxon>Agaricomycotina</taxon>
        <taxon>Agaricomycetes</taxon>
        <taxon>Hymenochaetales</taxon>
        <taxon>Rickenellaceae</taxon>
        <taxon>Rickenella</taxon>
    </lineage>
</organism>
<feature type="transmembrane region" description="Helical" evidence="1">
    <location>
        <begin position="172"/>
        <end position="191"/>
    </location>
</feature>
<dbReference type="Pfam" id="PF20151">
    <property type="entry name" value="DUF6533"/>
    <property type="match status" value="1"/>
</dbReference>
<feature type="transmembrane region" description="Helical" evidence="1">
    <location>
        <begin position="218"/>
        <end position="237"/>
    </location>
</feature>
<feature type="transmembrane region" description="Helical" evidence="1">
    <location>
        <begin position="123"/>
        <end position="145"/>
    </location>
</feature>
<feature type="transmembrane region" description="Helical" evidence="1">
    <location>
        <begin position="90"/>
        <end position="111"/>
    </location>
</feature>
<dbReference type="Proteomes" id="UP000294933">
    <property type="component" value="Unassembled WGS sequence"/>
</dbReference>
<sequence length="240" mass="26292">MSDSSPDISELIAEISQIQFAYAVLIAGTALVFYEYALTISTEVSEIWNSKFNGAQTLFLMTRYSFMVYMALVCAINVTKNPSETVCRVIAFSAAAWSIVPQMGIYCILTLRTYAIYQKNRSILAILGLTCVANVVLSVYIMVLAQPEVGSIVSVGTLCGEDEQTITPRVRLASTILSLLIDVLVFTLTFAKTIRHTIEMRNVGLGNGLGYFILRDGALYFLAKLLIGISSTTIYFVPAS</sequence>
<keyword evidence="1" id="KW-0812">Transmembrane</keyword>
<reference evidence="3 4" key="1">
    <citation type="submission" date="2018-06" db="EMBL/GenBank/DDBJ databases">
        <title>A transcriptomic atlas of mushroom development highlights an independent origin of complex multicellularity.</title>
        <authorList>
            <consortium name="DOE Joint Genome Institute"/>
            <person name="Krizsan K."/>
            <person name="Almasi E."/>
            <person name="Merenyi Z."/>
            <person name="Sahu N."/>
            <person name="Viragh M."/>
            <person name="Koszo T."/>
            <person name="Mondo S."/>
            <person name="Kiss B."/>
            <person name="Balint B."/>
            <person name="Kues U."/>
            <person name="Barry K."/>
            <person name="Hegedus J.C."/>
            <person name="Henrissat B."/>
            <person name="Johnson J."/>
            <person name="Lipzen A."/>
            <person name="Ohm R."/>
            <person name="Nagy I."/>
            <person name="Pangilinan J."/>
            <person name="Yan J."/>
            <person name="Xiong Y."/>
            <person name="Grigoriev I.V."/>
            <person name="Hibbett D.S."/>
            <person name="Nagy L.G."/>
        </authorList>
    </citation>
    <scope>NUCLEOTIDE SEQUENCE [LARGE SCALE GENOMIC DNA]</scope>
    <source>
        <strain evidence="3 4">SZMC22713</strain>
    </source>
</reference>
<proteinExistence type="predicted"/>
<evidence type="ECO:0000313" key="3">
    <source>
        <dbReference type="EMBL" id="TDL16096.1"/>
    </source>
</evidence>
<evidence type="ECO:0000256" key="1">
    <source>
        <dbReference type="SAM" id="Phobius"/>
    </source>
</evidence>
<keyword evidence="4" id="KW-1185">Reference proteome</keyword>
<accession>A0A4Y7PM20</accession>
<evidence type="ECO:0000313" key="4">
    <source>
        <dbReference type="Proteomes" id="UP000294933"/>
    </source>
</evidence>
<feature type="transmembrane region" description="Helical" evidence="1">
    <location>
        <begin position="20"/>
        <end position="37"/>
    </location>
</feature>
<protein>
    <recommendedName>
        <fullName evidence="2">DUF6533 domain-containing protein</fullName>
    </recommendedName>
</protein>
<dbReference type="EMBL" id="ML170252">
    <property type="protein sequence ID" value="TDL16096.1"/>
    <property type="molecule type" value="Genomic_DNA"/>
</dbReference>
<keyword evidence="1" id="KW-0472">Membrane</keyword>
<evidence type="ECO:0000259" key="2">
    <source>
        <dbReference type="Pfam" id="PF20151"/>
    </source>
</evidence>
<name>A0A4Y7PM20_9AGAM</name>
<keyword evidence="1" id="KW-1133">Transmembrane helix</keyword>
<dbReference type="VEuPathDB" id="FungiDB:BD410DRAFT_777482"/>
<dbReference type="OrthoDB" id="3267855at2759"/>
<gene>
    <name evidence="3" type="ORF">BD410DRAFT_777482</name>
</gene>
<dbReference type="InterPro" id="IPR045340">
    <property type="entry name" value="DUF6533"/>
</dbReference>
<feature type="non-terminal residue" evidence="3">
    <location>
        <position position="240"/>
    </location>
</feature>
<feature type="transmembrane region" description="Helical" evidence="1">
    <location>
        <begin position="58"/>
        <end position="78"/>
    </location>
</feature>
<feature type="domain" description="DUF6533" evidence="2">
    <location>
        <begin position="24"/>
        <end position="67"/>
    </location>
</feature>
<dbReference type="AlphaFoldDB" id="A0A4Y7PM20"/>